<feature type="region of interest" description="Disordered" evidence="6">
    <location>
        <begin position="1"/>
        <end position="28"/>
    </location>
</feature>
<comment type="function">
    <text evidence="5">GTPase that associates with pre-60S ribosomal subunits in the nucleolus and is required for their nuclear export and maturation.</text>
</comment>
<evidence type="ECO:0000313" key="8">
    <source>
        <dbReference type="EMBL" id="KNC82739.1"/>
    </source>
</evidence>
<feature type="domain" description="CP-type G" evidence="7">
    <location>
        <begin position="165"/>
        <end position="326"/>
    </location>
</feature>
<reference evidence="8 9" key="1">
    <citation type="submission" date="2011-02" db="EMBL/GenBank/DDBJ databases">
        <title>The Genome Sequence of Sphaeroforma arctica JP610.</title>
        <authorList>
            <consortium name="The Broad Institute Genome Sequencing Platform"/>
            <person name="Russ C."/>
            <person name="Cuomo C."/>
            <person name="Young S.K."/>
            <person name="Zeng Q."/>
            <person name="Gargeya S."/>
            <person name="Alvarado L."/>
            <person name="Berlin A."/>
            <person name="Chapman S.B."/>
            <person name="Chen Z."/>
            <person name="Freedman E."/>
            <person name="Gellesch M."/>
            <person name="Goldberg J."/>
            <person name="Griggs A."/>
            <person name="Gujja S."/>
            <person name="Heilman E."/>
            <person name="Heiman D."/>
            <person name="Howarth C."/>
            <person name="Mehta T."/>
            <person name="Neiman D."/>
            <person name="Pearson M."/>
            <person name="Roberts A."/>
            <person name="Saif S."/>
            <person name="Shea T."/>
            <person name="Shenoy N."/>
            <person name="Sisk P."/>
            <person name="Stolte C."/>
            <person name="Sykes S."/>
            <person name="White J."/>
            <person name="Yandava C."/>
            <person name="Burger G."/>
            <person name="Gray M.W."/>
            <person name="Holland P.W.H."/>
            <person name="King N."/>
            <person name="Lang F.B.F."/>
            <person name="Roger A.J."/>
            <person name="Ruiz-Trillo I."/>
            <person name="Haas B."/>
            <person name="Nusbaum C."/>
            <person name="Birren B."/>
        </authorList>
    </citation>
    <scope>NUCLEOTIDE SEQUENCE [LARGE SCALE GENOMIC DNA]</scope>
    <source>
        <strain evidence="8 9">JP610</strain>
    </source>
</reference>
<gene>
    <name evidence="8" type="ORF">SARC_04980</name>
</gene>
<dbReference type="Pfam" id="PF01926">
    <property type="entry name" value="MMR_HSR1"/>
    <property type="match status" value="1"/>
</dbReference>
<dbReference type="PROSITE" id="PS51721">
    <property type="entry name" value="G_CP"/>
    <property type="match status" value="1"/>
</dbReference>
<dbReference type="CDD" id="cd01858">
    <property type="entry name" value="NGP_1"/>
    <property type="match status" value="1"/>
</dbReference>
<comment type="similarity">
    <text evidence="5">Belongs to the TRAFAC class YlqF/YawG GTPase family. NOG2 subfamily.</text>
</comment>
<dbReference type="GeneID" id="25905484"/>
<dbReference type="OrthoDB" id="444945at2759"/>
<dbReference type="AlphaFoldDB" id="A0A0L0G1M3"/>
<dbReference type="PANTHER" id="PTHR11089:SF9">
    <property type="entry name" value="NUCLEOLAR GTP-BINDING PROTEIN 2"/>
    <property type="match status" value="1"/>
</dbReference>
<dbReference type="GO" id="GO:0005730">
    <property type="term" value="C:nucleolus"/>
    <property type="evidence" value="ECO:0007669"/>
    <property type="project" value="UniProtKB-SubCell"/>
</dbReference>
<dbReference type="InterPro" id="IPR006073">
    <property type="entry name" value="GTP-bd"/>
</dbReference>
<keyword evidence="4 5" id="KW-0539">Nucleus</keyword>
<evidence type="ECO:0000256" key="1">
    <source>
        <dbReference type="ARBA" id="ARBA00004604"/>
    </source>
</evidence>
<dbReference type="Pfam" id="PF08153">
    <property type="entry name" value="NGP1NT"/>
    <property type="match status" value="1"/>
</dbReference>
<sequence length="651" mass="72859">MYKSGGKAIRDTKGRITTPAPFQSALPSGTQVRVQPDRRWFGNTRVVGPKQLEAFREAMAEKVNDPYQMLLKQSKLPMSLLTETTKQARAHLLDTETFDATFGKKAQRKRPKLATGCLDELVKGVEEKEDNYEVTKDSNVVVDNKGVKEEIMDTIFTKGQSKRIWGELFKVIDSSDIVVQVLDARNPLGTRTKHIEKFLKKEKPHKQLVFILNKCDLVPPAVTQKWVKVLSAEYPTLAFHASVTNPFGKGALIQLLRQFGKFHKEKKQISVGFIGYPNVGKSSIINTLKKQRVCKVAPIPGETKVWQYITLFRKIYLIDCPGVVYPSNDSETDIILKGVVRIEKITNPDDSIQEVLGRVKKDHLKRTYGVDTWEHAEDFLEQMAKKRGRLLPGGEPDLRAVAKNVLHDWQRGRLPHYVPPTEAMVRAAEAAEEARTGKVKSKKKAATDYLSVKQKLEKLQEVEVKSVTGDESESEENGIEKVEVPPKDGAKAIDLNAVDDDAEDVDWDDVFADAVGEEVDVFTTTEATAITDNDVVEGDIMRAKVMALETADEVEAIEEPTTSRKRKLAADEVVVADGANAATKVVDKRKTAKKNKFTVSKTDDEVSAVANKAKRVSTTKKKASNYYSDANVKNKNRNEKKKQGRKGRDRQ</sequence>
<evidence type="ECO:0000259" key="7">
    <source>
        <dbReference type="PROSITE" id="PS51721"/>
    </source>
</evidence>
<dbReference type="PRINTS" id="PR00326">
    <property type="entry name" value="GTP1OBG"/>
</dbReference>
<organism evidence="8 9">
    <name type="scientific">Sphaeroforma arctica JP610</name>
    <dbReference type="NCBI Taxonomy" id="667725"/>
    <lineage>
        <taxon>Eukaryota</taxon>
        <taxon>Ichthyosporea</taxon>
        <taxon>Ichthyophonida</taxon>
        <taxon>Sphaeroforma</taxon>
    </lineage>
</organism>
<evidence type="ECO:0000256" key="2">
    <source>
        <dbReference type="ARBA" id="ARBA00022741"/>
    </source>
</evidence>
<feature type="compositionally biased region" description="Basic residues" evidence="6">
    <location>
        <begin position="634"/>
        <end position="651"/>
    </location>
</feature>
<protein>
    <recommendedName>
        <fullName evidence="5">Nucleolar GTP-binding protein 2</fullName>
    </recommendedName>
</protein>
<dbReference type="eggNOG" id="KOG2423">
    <property type="taxonomic scope" value="Eukaryota"/>
</dbReference>
<evidence type="ECO:0000256" key="6">
    <source>
        <dbReference type="SAM" id="MobiDB-lite"/>
    </source>
</evidence>
<dbReference type="InterPro" id="IPR027417">
    <property type="entry name" value="P-loop_NTPase"/>
</dbReference>
<feature type="region of interest" description="Disordered" evidence="6">
    <location>
        <begin position="603"/>
        <end position="651"/>
    </location>
</feature>
<evidence type="ECO:0000256" key="5">
    <source>
        <dbReference type="RuleBase" id="RU364023"/>
    </source>
</evidence>
<proteinExistence type="inferred from homology"/>
<name>A0A0L0G1M3_9EUKA</name>
<keyword evidence="2 5" id="KW-0547">Nucleotide-binding</keyword>
<dbReference type="EMBL" id="KQ241897">
    <property type="protein sequence ID" value="KNC82739.1"/>
    <property type="molecule type" value="Genomic_DNA"/>
</dbReference>
<evidence type="ECO:0000313" key="9">
    <source>
        <dbReference type="Proteomes" id="UP000054560"/>
    </source>
</evidence>
<dbReference type="SUPFAM" id="SSF52540">
    <property type="entry name" value="P-loop containing nucleoside triphosphate hydrolases"/>
    <property type="match status" value="1"/>
</dbReference>
<dbReference type="Gene3D" id="3.40.50.300">
    <property type="entry name" value="P-loop containing nucleotide triphosphate hydrolases"/>
    <property type="match status" value="1"/>
</dbReference>
<comment type="subcellular location">
    <subcellularLocation>
        <location evidence="1 5">Nucleus</location>
        <location evidence="1 5">Nucleolus</location>
    </subcellularLocation>
</comment>
<dbReference type="Gene3D" id="1.10.1580.10">
    <property type="match status" value="1"/>
</dbReference>
<dbReference type="InterPro" id="IPR023179">
    <property type="entry name" value="GTP-bd_ortho_bundle_sf"/>
</dbReference>
<dbReference type="FunFam" id="3.40.50.300:FF:000559">
    <property type="entry name" value="Nuclear/nucleolar GTPase 2"/>
    <property type="match status" value="1"/>
</dbReference>
<dbReference type="Proteomes" id="UP000054560">
    <property type="component" value="Unassembled WGS sequence"/>
</dbReference>
<dbReference type="PANTHER" id="PTHR11089">
    <property type="entry name" value="GTP-BINDING PROTEIN-RELATED"/>
    <property type="match status" value="1"/>
</dbReference>
<evidence type="ECO:0000256" key="4">
    <source>
        <dbReference type="ARBA" id="ARBA00023242"/>
    </source>
</evidence>
<dbReference type="STRING" id="667725.A0A0L0G1M3"/>
<keyword evidence="3 5" id="KW-0342">GTP-binding</keyword>
<dbReference type="InterPro" id="IPR012971">
    <property type="entry name" value="NOG2_N_dom"/>
</dbReference>
<dbReference type="GO" id="GO:0005525">
    <property type="term" value="F:GTP binding"/>
    <property type="evidence" value="ECO:0007669"/>
    <property type="project" value="UniProtKB-KW"/>
</dbReference>
<keyword evidence="9" id="KW-1185">Reference proteome</keyword>
<evidence type="ECO:0000256" key="3">
    <source>
        <dbReference type="ARBA" id="ARBA00023134"/>
    </source>
</evidence>
<accession>A0A0L0G1M3</accession>
<dbReference type="InterPro" id="IPR024929">
    <property type="entry name" value="GNL2_CP_dom"/>
</dbReference>
<dbReference type="InterPro" id="IPR030378">
    <property type="entry name" value="G_CP_dom"/>
</dbReference>
<dbReference type="InterPro" id="IPR050755">
    <property type="entry name" value="TRAFAC_YlqF/YawG_RiboMat"/>
</dbReference>
<feature type="compositionally biased region" description="Basic residues" evidence="6">
    <location>
        <begin position="612"/>
        <end position="623"/>
    </location>
</feature>
<dbReference type="RefSeq" id="XP_014156641.1">
    <property type="nucleotide sequence ID" value="XM_014301166.1"/>
</dbReference>
<dbReference type="FunFam" id="1.10.1580.10:FF:000001">
    <property type="entry name" value="Nucleolar GTP-binding protein 2"/>
    <property type="match status" value="1"/>
</dbReference>